<dbReference type="PROSITE" id="PS50883">
    <property type="entry name" value="EAL"/>
    <property type="match status" value="1"/>
</dbReference>
<evidence type="ECO:0000313" key="3">
    <source>
        <dbReference type="EMBL" id="NIX78031.1"/>
    </source>
</evidence>
<keyword evidence="1" id="KW-0472">Membrane</keyword>
<feature type="domain" description="EAL" evidence="2">
    <location>
        <begin position="170"/>
        <end position="426"/>
    </location>
</feature>
<dbReference type="InterPro" id="IPR035919">
    <property type="entry name" value="EAL_sf"/>
</dbReference>
<reference evidence="3 4" key="1">
    <citation type="submission" date="2020-03" db="EMBL/GenBank/DDBJ databases">
        <title>The genome sequence of Microvirga sp. c23x22.</title>
        <authorList>
            <person name="Zhang X."/>
        </authorList>
    </citation>
    <scope>NUCLEOTIDE SEQUENCE [LARGE SCALE GENOMIC DNA]</scope>
    <source>
        <strain evidence="4">c23x22</strain>
    </source>
</reference>
<dbReference type="Gene3D" id="3.20.20.450">
    <property type="entry name" value="EAL domain"/>
    <property type="match status" value="1"/>
</dbReference>
<evidence type="ECO:0000313" key="4">
    <source>
        <dbReference type="Proteomes" id="UP000707352"/>
    </source>
</evidence>
<sequence>MGVLSLVAAAAVVIAVVVMEVDLVWMAVALLHVAALSGVAFAWLRAHEAAKTAERAASDLRFLAKRLIRLEQEMRSPGTGASPAIRTTMAEVTGTVGLLGGVVRELARNVAAQNRDVADLRSTLTSSAQPAESEKPALKIVPEARPVPVAVPEKAQPEPSLLPRKEAEDEIKRMRLVTQAFEAGGIELHLQPVVALPQRRVRFYEALARLRLSDDTLLTPAEFLPVLERLGRMPEFDRKVLARAVAVAKHLLARGSEAIVGVNLSPFSVKQPGFLASVVRLLDASPEVLGKIVLELPQSAWRDLDTGRKDALAVLRDRGVPLSLDRAEDLAFDARALADLGVRFMKLPADLMITAAEREGASASEWSVRDLATILRREGIRLVAERVEREETVPVLVDLGVPLAQGFVFAAPRAVRSEVLGAKEATDGKPALRRAG</sequence>
<dbReference type="InterPro" id="IPR050706">
    <property type="entry name" value="Cyclic-di-GMP_PDE-like"/>
</dbReference>
<dbReference type="CDD" id="cd01948">
    <property type="entry name" value="EAL"/>
    <property type="match status" value="1"/>
</dbReference>
<dbReference type="RefSeq" id="WP_167673949.1">
    <property type="nucleotide sequence ID" value="NZ_JAATJS010000006.1"/>
</dbReference>
<dbReference type="EMBL" id="JAATJS010000006">
    <property type="protein sequence ID" value="NIX78031.1"/>
    <property type="molecule type" value="Genomic_DNA"/>
</dbReference>
<proteinExistence type="predicted"/>
<dbReference type="InterPro" id="IPR001633">
    <property type="entry name" value="EAL_dom"/>
</dbReference>
<dbReference type="PANTHER" id="PTHR33121">
    <property type="entry name" value="CYCLIC DI-GMP PHOSPHODIESTERASE PDEF"/>
    <property type="match status" value="1"/>
</dbReference>
<keyword evidence="1" id="KW-1133">Transmembrane helix</keyword>
<dbReference type="Pfam" id="PF00563">
    <property type="entry name" value="EAL"/>
    <property type="match status" value="1"/>
</dbReference>
<dbReference type="PANTHER" id="PTHR33121:SF79">
    <property type="entry name" value="CYCLIC DI-GMP PHOSPHODIESTERASE PDED-RELATED"/>
    <property type="match status" value="1"/>
</dbReference>
<keyword evidence="1" id="KW-0812">Transmembrane</keyword>
<dbReference type="Proteomes" id="UP000707352">
    <property type="component" value="Unassembled WGS sequence"/>
</dbReference>
<evidence type="ECO:0000259" key="2">
    <source>
        <dbReference type="PROSITE" id="PS50883"/>
    </source>
</evidence>
<comment type="caution">
    <text evidence="3">The sequence shown here is derived from an EMBL/GenBank/DDBJ whole genome shotgun (WGS) entry which is preliminary data.</text>
</comment>
<evidence type="ECO:0000256" key="1">
    <source>
        <dbReference type="SAM" id="Phobius"/>
    </source>
</evidence>
<keyword evidence="4" id="KW-1185">Reference proteome</keyword>
<dbReference type="SMART" id="SM00052">
    <property type="entry name" value="EAL"/>
    <property type="match status" value="1"/>
</dbReference>
<feature type="transmembrane region" description="Helical" evidence="1">
    <location>
        <begin position="25"/>
        <end position="44"/>
    </location>
</feature>
<accession>A0ABX0VHD3</accession>
<protein>
    <submittedName>
        <fullName evidence="3">EAL domain-containing protein</fullName>
    </submittedName>
</protein>
<gene>
    <name evidence="3" type="ORF">HB375_15640</name>
</gene>
<organism evidence="3 4">
    <name type="scientific">Microvirga terricola</name>
    <dbReference type="NCBI Taxonomy" id="2719797"/>
    <lineage>
        <taxon>Bacteria</taxon>
        <taxon>Pseudomonadati</taxon>
        <taxon>Pseudomonadota</taxon>
        <taxon>Alphaproteobacteria</taxon>
        <taxon>Hyphomicrobiales</taxon>
        <taxon>Methylobacteriaceae</taxon>
        <taxon>Microvirga</taxon>
    </lineage>
</organism>
<name>A0ABX0VHD3_9HYPH</name>
<dbReference type="SUPFAM" id="SSF141868">
    <property type="entry name" value="EAL domain-like"/>
    <property type="match status" value="1"/>
</dbReference>